<dbReference type="AlphaFoldDB" id="A0A232FG43"/>
<evidence type="ECO:0000256" key="8">
    <source>
        <dbReference type="ARBA" id="ARBA00063535"/>
    </source>
</evidence>
<gene>
    <name evidence="14" type="ORF">TSAR_012545</name>
</gene>
<evidence type="ECO:0000256" key="2">
    <source>
        <dbReference type="ARBA" id="ARBA00022448"/>
    </source>
</evidence>
<dbReference type="InterPro" id="IPR002913">
    <property type="entry name" value="START_lipid-bd_dom"/>
</dbReference>
<dbReference type="GO" id="GO:0008289">
    <property type="term" value="F:lipid binding"/>
    <property type="evidence" value="ECO:0007669"/>
    <property type="project" value="UniProtKB-KW"/>
</dbReference>
<keyword evidence="3" id="KW-0963">Cytoplasm</keyword>
<dbReference type="GO" id="GO:0006869">
    <property type="term" value="P:lipid transport"/>
    <property type="evidence" value="ECO:0007669"/>
    <property type="project" value="UniProtKB-KW"/>
</dbReference>
<dbReference type="PANTHER" id="PTHR19308">
    <property type="entry name" value="PHOSPHATIDYLCHOLINE TRANSFER PROTEIN"/>
    <property type="match status" value="1"/>
</dbReference>
<evidence type="ECO:0000256" key="3">
    <source>
        <dbReference type="ARBA" id="ARBA00022490"/>
    </source>
</evidence>
<dbReference type="EMBL" id="NNAY01000279">
    <property type="protein sequence ID" value="OXU29533.1"/>
    <property type="molecule type" value="Genomic_DNA"/>
</dbReference>
<dbReference type="SMART" id="SM00234">
    <property type="entry name" value="START"/>
    <property type="match status" value="1"/>
</dbReference>
<keyword evidence="6" id="KW-0445">Lipid transport</keyword>
<evidence type="ECO:0000256" key="5">
    <source>
        <dbReference type="ARBA" id="ARBA00022990"/>
    </source>
</evidence>
<keyword evidence="5" id="KW-0007">Acetylation</keyword>
<accession>A0A232FG43</accession>
<dbReference type="PROSITE" id="PS50848">
    <property type="entry name" value="START"/>
    <property type="match status" value="1"/>
</dbReference>
<evidence type="ECO:0000313" key="15">
    <source>
        <dbReference type="Proteomes" id="UP000215335"/>
    </source>
</evidence>
<evidence type="ECO:0000256" key="9">
    <source>
        <dbReference type="ARBA" id="ARBA00069061"/>
    </source>
</evidence>
<organism evidence="14 15">
    <name type="scientific">Trichomalopsis sarcophagae</name>
    <dbReference type="NCBI Taxonomy" id="543379"/>
    <lineage>
        <taxon>Eukaryota</taxon>
        <taxon>Metazoa</taxon>
        <taxon>Ecdysozoa</taxon>
        <taxon>Arthropoda</taxon>
        <taxon>Hexapoda</taxon>
        <taxon>Insecta</taxon>
        <taxon>Pterygota</taxon>
        <taxon>Neoptera</taxon>
        <taxon>Endopterygota</taxon>
        <taxon>Hymenoptera</taxon>
        <taxon>Apocrita</taxon>
        <taxon>Proctotrupomorpha</taxon>
        <taxon>Chalcidoidea</taxon>
        <taxon>Pteromalidae</taxon>
        <taxon>Pteromalinae</taxon>
        <taxon>Trichomalopsis</taxon>
    </lineage>
</organism>
<name>A0A232FG43_9HYME</name>
<feature type="region of interest" description="Disordered" evidence="12">
    <location>
        <begin position="384"/>
        <end position="477"/>
    </location>
</feature>
<feature type="compositionally biased region" description="Acidic residues" evidence="12">
    <location>
        <begin position="460"/>
        <end position="472"/>
    </location>
</feature>
<comment type="subcellular location">
    <subcellularLocation>
        <location evidence="1">Cytoplasm</location>
    </subcellularLocation>
</comment>
<protein>
    <recommendedName>
        <fullName evidence="9">Phosphatidylcholine transfer protein</fullName>
    </recommendedName>
    <alternativeName>
        <fullName evidence="11">START domain-containing protein 2</fullName>
    </alternativeName>
    <alternativeName>
        <fullName evidence="10">StAR-related lipid transfer protein 2</fullName>
    </alternativeName>
</protein>
<evidence type="ECO:0000256" key="6">
    <source>
        <dbReference type="ARBA" id="ARBA00023055"/>
    </source>
</evidence>
<dbReference type="CDD" id="cd08911">
    <property type="entry name" value="START_STARD7-like"/>
    <property type="match status" value="1"/>
</dbReference>
<dbReference type="PANTHER" id="PTHR19308:SF8">
    <property type="entry name" value="STAR-RELATED LIPID TRANSFER PROTEIN 7, MITOCHONDRIAL"/>
    <property type="match status" value="1"/>
</dbReference>
<comment type="subunit">
    <text evidence="8">Interacts with ACOT13/THEM2.</text>
</comment>
<reference evidence="14 15" key="1">
    <citation type="journal article" date="2017" name="Curr. Biol.">
        <title>The Evolution of Venom by Co-option of Single-Copy Genes.</title>
        <authorList>
            <person name="Martinson E.O."/>
            <person name="Mrinalini"/>
            <person name="Kelkar Y.D."/>
            <person name="Chang C.H."/>
            <person name="Werren J.H."/>
        </authorList>
    </citation>
    <scope>NUCLEOTIDE SEQUENCE [LARGE SCALE GENOMIC DNA]</scope>
    <source>
        <strain evidence="14 15">Alberta</strain>
        <tissue evidence="14">Whole body</tissue>
    </source>
</reference>
<dbReference type="Proteomes" id="UP000215335">
    <property type="component" value="Unassembled WGS sequence"/>
</dbReference>
<dbReference type="STRING" id="543379.A0A232FG43"/>
<dbReference type="Pfam" id="PF01852">
    <property type="entry name" value="START"/>
    <property type="match status" value="1"/>
</dbReference>
<sequence>MYSRYVSGMLLRRYNSNIACDAARSAHFFPQHCGKVHGRFKCCGRKMSAWLREQSIQVVKACARQFEFIAAQRIRRSVQIFHLYTRIWDEMALKEFMRSWRRRVARNTNNFLVGAVGVTVFNWEQERIADKEMYSYSQEIDGIYRLREATVICPECHLRLIVDIHQPGVKYCQCSKVKRASHKAQQDGIEWEPFIERKDMLVWRREEKDCRGLYSYKVYGSFDDVSAEDFLQVQIDIDYRKEWDATAKQLEIIDTDPEAKESSESCSDIIYWEMVWPRMFANRDYVYQRRWIYDKETGMVIIVSKRIDHPNAPNRPDTHRVQTYWSYMVIKPYKNFNEPGIEFGLTYFDDPGVNIPSAVTAWVAMSGFPDYLCRMRQAGKDYKRYKTSQKPESAIPESIVIINSQDDEDDKADVSDEERSGTNNQDDVLTLTKNEDLSSRVTSKPTSEESENSKDKEKDEHEEEENESDTSQDQDNQGFLDYFFFTKLFA</sequence>
<dbReference type="InterPro" id="IPR023393">
    <property type="entry name" value="START-like_dom_sf"/>
</dbReference>
<keyword evidence="7" id="KW-0446">Lipid-binding</keyword>
<proteinExistence type="predicted"/>
<keyword evidence="15" id="KW-1185">Reference proteome</keyword>
<keyword evidence="4" id="KW-0597">Phosphoprotein</keyword>
<evidence type="ECO:0000259" key="13">
    <source>
        <dbReference type="PROSITE" id="PS50848"/>
    </source>
</evidence>
<evidence type="ECO:0000256" key="11">
    <source>
        <dbReference type="ARBA" id="ARBA00079049"/>
    </source>
</evidence>
<dbReference type="InterPro" id="IPR041949">
    <property type="entry name" value="START_STARD7"/>
</dbReference>
<evidence type="ECO:0000256" key="10">
    <source>
        <dbReference type="ARBA" id="ARBA00077188"/>
    </source>
</evidence>
<comment type="caution">
    <text evidence="14">The sequence shown here is derived from an EMBL/GenBank/DDBJ whole genome shotgun (WGS) entry which is preliminary data.</text>
</comment>
<evidence type="ECO:0000256" key="1">
    <source>
        <dbReference type="ARBA" id="ARBA00004496"/>
    </source>
</evidence>
<dbReference type="InterPro" id="IPR051213">
    <property type="entry name" value="START_lipid_transfer"/>
</dbReference>
<dbReference type="FunFam" id="3.30.530.20:FF:000017">
    <property type="entry name" value="Phosphatidylcholine transfer protein, putative"/>
    <property type="match status" value="1"/>
</dbReference>
<evidence type="ECO:0000256" key="12">
    <source>
        <dbReference type="SAM" id="MobiDB-lite"/>
    </source>
</evidence>
<evidence type="ECO:0000256" key="7">
    <source>
        <dbReference type="ARBA" id="ARBA00023121"/>
    </source>
</evidence>
<evidence type="ECO:0000256" key="4">
    <source>
        <dbReference type="ARBA" id="ARBA00022553"/>
    </source>
</evidence>
<dbReference type="GO" id="GO:0005829">
    <property type="term" value="C:cytosol"/>
    <property type="evidence" value="ECO:0007669"/>
    <property type="project" value="UniProtKB-ARBA"/>
</dbReference>
<feature type="domain" description="START" evidence="13">
    <location>
        <begin position="191"/>
        <end position="384"/>
    </location>
</feature>
<dbReference type="Gene3D" id="3.30.530.20">
    <property type="match status" value="1"/>
</dbReference>
<dbReference type="OrthoDB" id="1295045at2759"/>
<keyword evidence="2" id="KW-0813">Transport</keyword>
<evidence type="ECO:0000313" key="14">
    <source>
        <dbReference type="EMBL" id="OXU29533.1"/>
    </source>
</evidence>
<dbReference type="SUPFAM" id="SSF55961">
    <property type="entry name" value="Bet v1-like"/>
    <property type="match status" value="1"/>
</dbReference>